<dbReference type="Pfam" id="PF00078">
    <property type="entry name" value="RVT_1"/>
    <property type="match status" value="1"/>
</dbReference>
<dbReference type="InterPro" id="IPR026960">
    <property type="entry name" value="RVT-Znf"/>
</dbReference>
<dbReference type="CDD" id="cd01650">
    <property type="entry name" value="RT_nLTR_like"/>
    <property type="match status" value="1"/>
</dbReference>
<sequence length="1976" mass="225002">MDAASVCNLFEDSVQISHNDITFALNPGEVDEPQEANQVLLGKIISRHRFGKAAIQGSLKLSWNAIKGWKWKELEEGIIQFTFARREDALNVLARRPWFVCGALIVIMPWPAWLSPMEVRFDKTPIWVHIDRIPPFYWNLSNLKELASKASPVFELPPGIEDAVGMSSLRFKATIDLNKPIFSGFYLRRQRLPDLWIQYKYEKLPKLCFKCGILTHDQSTCFKSPTVIKDSAGNFFPMFGVWLKNEAPEKATFSSPLAKWFQDWVLQKQLCNDPTTRNLLKVHRAIENGNSAEARECRQQLPGKKRIVTEEDSDAGDTQPGLVITQMPLVYLPGIGEIAPFGNNTKVVSIEELQEAADLYAAKKAASHATTQQIGPAINKQSASGTMGAGENVSEIRETQEEMEESPSTPKLKKNSTGTTPSDNKVDVNNGQKGENNIPYSNSILGSQAQYLSWPSKECWAQPKASELVLGALTIDKYFREPTLINPILDIEDFRVQEHLNGPRKRKASDGFVIGPSPRPCSPLSQVDIQSSPEITKPEKHCNHVEPDSNQLSTKNGDPIELGVQGNRGAANFSPGSIDDPSPSRRRGKGRSNNRNQLGEVGTPKRRGRPPKNQSPLATTPTSFKGSKARKSRLGGASSITTQWEGREFDLKVNLDNHFVIVEKHQKPNLPGKVSNVAMRILAWNCRGLGNSATVRQLAHLVRHHKPEVLILSEIRIPFHKFNTICLRLQFEGIHYVPPVGLSGGLGMCWMKGVKCNIQHSMKYLITGEITSDPPGTSWLLLGMYGPPNKTDKERFWLHVGDFVLNATSPMVLFGDMNGTLQDNECHNYNGNIARYAFDFRRMVHRAGLIDLGFQGPVYTWAKGGGCSNGIQKMKRARLDRGLASTEWRILFPNAIVNHLSATDSDHRPLLLDTLGGVNCKRRQFKYENMWARDPRSFWVVKEAWKERRHQNPMINFHRKVKATSKKLQLWNKTQFHHLSQQIQQAKDLVQEAEKKNNDNFNEVDQAKLKLTEALLREEIHWKQKSRVQWLQEGDKCSKFFMASTIIRRRRNYIQCIKETPGGDWIMDQNLIAQCFLHKFQDLFKKDNTTLIPLNEGTMLKLISTEINVNLNAIPSADEVKAAIWDMGRDKAPGPDGLPPNFYIHHWETVHEDLIDMVIHFFTQLELPKYINDTSIVLIPKKDSPSLVTDYRPIALCNVAYKVISKIIASRLRPLLHNIISPNQAAFIKGRHIAENTMIAREIVHSMRKRRGKRGVMLIKLDLEKAYDKLDWDFVNTALLQCGFTSPLTEWITSCIKVQEIKLLLNGSIVGKFTPERSLRQGDPLSPTLYIIAAEVLSRLLIESENQGSLKGFKLTRNGTPITHLMFADDIILFGQATTREARGFMNCLNYYCKCSGQSINLQKSTVFFSRGVSSRKAQSITQILGMQRMNGKATYLGLPLFRSIKRTEDTQFLVDRVLKRIQGWKMKLLSSAGKTCLIKSVGSSLSNYVASSDVIPKSTANKIDKLLRDFWWGDTEDKRKMHTVSWERLCRPKLGGGLGFRATETMNKAFLMKWAWKVLTEESGLWCQLMQEKYIKHHNFLDMEAKPSDTILWKAILRAREELQKGLCRKIGDGLSTSIWFDKWVPGINRQPTPRVTNSDGVSLVSNFICNNQWNSDMIRRWFQQEDAREILNISLPISPSSDSWLWLLESNGQFSVKSAYRVLKNYDVSSETERKWRIIWGSNIHSRLKMMWWKILSNFLPTKEKLSPFIALTDTKCPLCNVENENSIHLFWRCNVARSLWFGCNWRVRVDANSTLCWDEWLLWFHKEENRRPIPNFNQLLEGAAIIFEHIWRERNRIVHDGRSTPVHILIGMINKRLDEMDSIRTSTDDMPAEWQPPPLRAGSPATRMSPLGVINPQQRPFSETIPDLARNFFNVTGIFNLWEIQWVPRGCNGVAHSVARWANRNNSFGLLDLPNFDDFLQQVLADGRAELVN</sequence>
<protein>
    <recommendedName>
        <fullName evidence="3">Reverse transcriptase domain-containing protein</fullName>
    </recommendedName>
</protein>
<dbReference type="PROSITE" id="PS50878">
    <property type="entry name" value="RT_POL"/>
    <property type="match status" value="1"/>
</dbReference>
<dbReference type="Pfam" id="PF14392">
    <property type="entry name" value="zf-CCHC_4"/>
    <property type="match status" value="1"/>
</dbReference>
<dbReference type="Pfam" id="PF03372">
    <property type="entry name" value="Exo_endo_phos"/>
    <property type="match status" value="1"/>
</dbReference>
<organism evidence="4 5">
    <name type="scientific">Cannabis sativa</name>
    <name type="common">Hemp</name>
    <name type="synonym">Marijuana</name>
    <dbReference type="NCBI Taxonomy" id="3483"/>
    <lineage>
        <taxon>Eukaryota</taxon>
        <taxon>Viridiplantae</taxon>
        <taxon>Streptophyta</taxon>
        <taxon>Embryophyta</taxon>
        <taxon>Tracheophyta</taxon>
        <taxon>Spermatophyta</taxon>
        <taxon>Magnoliopsida</taxon>
        <taxon>eudicotyledons</taxon>
        <taxon>Gunneridae</taxon>
        <taxon>Pentapetalae</taxon>
        <taxon>rosids</taxon>
        <taxon>fabids</taxon>
        <taxon>Rosales</taxon>
        <taxon>Cannabaceae</taxon>
        <taxon>Cannabis</taxon>
    </lineage>
</organism>
<dbReference type="SUPFAM" id="SSF56219">
    <property type="entry name" value="DNase I-like"/>
    <property type="match status" value="1"/>
</dbReference>
<dbReference type="EMBL" id="UZAU01000789">
    <property type="status" value="NOT_ANNOTATED_CDS"/>
    <property type="molecule type" value="Genomic_DNA"/>
</dbReference>
<keyword evidence="5" id="KW-1185">Reference proteome</keyword>
<dbReference type="InterPro" id="IPR036691">
    <property type="entry name" value="Endo/exonu/phosph_ase_sf"/>
</dbReference>
<dbReference type="GO" id="GO:0003824">
    <property type="term" value="F:catalytic activity"/>
    <property type="evidence" value="ECO:0007669"/>
    <property type="project" value="InterPro"/>
</dbReference>
<dbReference type="InterPro" id="IPR043502">
    <property type="entry name" value="DNA/RNA_pol_sf"/>
</dbReference>
<feature type="compositionally biased region" description="Polar residues" evidence="2">
    <location>
        <begin position="415"/>
        <end position="441"/>
    </location>
</feature>
<feature type="compositionally biased region" description="Polar residues" evidence="2">
    <location>
        <begin position="370"/>
        <end position="385"/>
    </location>
</feature>
<evidence type="ECO:0000256" key="2">
    <source>
        <dbReference type="SAM" id="MobiDB-lite"/>
    </source>
</evidence>
<evidence type="ECO:0000259" key="3">
    <source>
        <dbReference type="PROSITE" id="PS50878"/>
    </source>
</evidence>
<dbReference type="Pfam" id="PF13966">
    <property type="entry name" value="zf-RVT"/>
    <property type="match status" value="1"/>
</dbReference>
<dbReference type="PANTHER" id="PTHR33116">
    <property type="entry name" value="REVERSE TRANSCRIPTASE ZINC-BINDING DOMAIN-CONTAINING PROTEIN-RELATED-RELATED"/>
    <property type="match status" value="1"/>
</dbReference>
<dbReference type="Gramene" id="evm.model.10.115">
    <property type="protein sequence ID" value="cds.evm.model.10.115"/>
    <property type="gene ID" value="evm.TU.10.115"/>
</dbReference>
<dbReference type="PANTHER" id="PTHR33116:SF86">
    <property type="entry name" value="REVERSE TRANSCRIPTASE DOMAIN-CONTAINING PROTEIN"/>
    <property type="match status" value="1"/>
</dbReference>
<evidence type="ECO:0000256" key="1">
    <source>
        <dbReference type="SAM" id="Coils"/>
    </source>
</evidence>
<reference evidence="4" key="1">
    <citation type="submission" date="2021-03" db="UniProtKB">
        <authorList>
            <consortium name="EnsemblPlants"/>
        </authorList>
    </citation>
    <scope>IDENTIFICATION</scope>
</reference>
<evidence type="ECO:0000313" key="4">
    <source>
        <dbReference type="EnsemblPlants" id="cds.evm.model.10.115"/>
    </source>
</evidence>
<evidence type="ECO:0000313" key="5">
    <source>
        <dbReference type="Proteomes" id="UP000596661"/>
    </source>
</evidence>
<dbReference type="Proteomes" id="UP000596661">
    <property type="component" value="Unassembled WGS sequence"/>
</dbReference>
<dbReference type="InterPro" id="IPR000477">
    <property type="entry name" value="RT_dom"/>
</dbReference>
<feature type="coiled-coil region" evidence="1">
    <location>
        <begin position="976"/>
        <end position="1010"/>
    </location>
</feature>
<name>A0A803QIM8_CANSA</name>
<dbReference type="Gene3D" id="3.60.10.10">
    <property type="entry name" value="Endonuclease/exonuclease/phosphatase"/>
    <property type="match status" value="1"/>
</dbReference>
<accession>A0A803QIM8</accession>
<feature type="region of interest" description="Disordered" evidence="2">
    <location>
        <begin position="502"/>
        <end position="639"/>
    </location>
</feature>
<feature type="compositionally biased region" description="Polar residues" evidence="2">
    <location>
        <begin position="523"/>
        <end position="534"/>
    </location>
</feature>
<dbReference type="SUPFAM" id="SSF56672">
    <property type="entry name" value="DNA/RNA polymerases"/>
    <property type="match status" value="1"/>
</dbReference>
<feature type="compositionally biased region" description="Polar residues" evidence="2">
    <location>
        <begin position="612"/>
        <end position="625"/>
    </location>
</feature>
<feature type="domain" description="Reverse transcriptase" evidence="3">
    <location>
        <begin position="1160"/>
        <end position="1441"/>
    </location>
</feature>
<keyword evidence="1" id="KW-0175">Coiled coil</keyword>
<dbReference type="InterPro" id="IPR025558">
    <property type="entry name" value="DUF4283"/>
</dbReference>
<dbReference type="Pfam" id="PF14111">
    <property type="entry name" value="DUF4283"/>
    <property type="match status" value="1"/>
</dbReference>
<dbReference type="InterPro" id="IPR005135">
    <property type="entry name" value="Endo/exonuclease/phosphatase"/>
</dbReference>
<feature type="region of interest" description="Disordered" evidence="2">
    <location>
        <begin position="368"/>
        <end position="441"/>
    </location>
</feature>
<proteinExistence type="predicted"/>
<feature type="compositionally biased region" description="Basic and acidic residues" evidence="2">
    <location>
        <begin position="536"/>
        <end position="547"/>
    </location>
</feature>
<dbReference type="InterPro" id="IPR025836">
    <property type="entry name" value="Zn_knuckle_CX2CX4HX4C"/>
</dbReference>
<dbReference type="EnsemblPlants" id="evm.model.10.115">
    <property type="protein sequence ID" value="cds.evm.model.10.115"/>
    <property type="gene ID" value="evm.TU.10.115"/>
</dbReference>